<gene>
    <name evidence="8" type="primary">zipA</name>
    <name evidence="12" type="ORF">SAMN05216175_102170</name>
</gene>
<comment type="subunit">
    <text evidence="8">Interacts with FtsZ via their C-terminal domains.</text>
</comment>
<dbReference type="PANTHER" id="PTHR38685:SF1">
    <property type="entry name" value="CELL DIVISION PROTEIN ZIPA"/>
    <property type="match status" value="1"/>
</dbReference>
<comment type="function">
    <text evidence="8 9">Essential cell division protein that stabilizes the FtsZ protofilaments by cross-linking them and that serves as a cytoplasmic membrane anchor for the Z ring. Also required for the recruitment to the septal ring of downstream cell division proteins.</text>
</comment>
<keyword evidence="6 8" id="KW-0472">Membrane</keyword>
<evidence type="ECO:0000256" key="6">
    <source>
        <dbReference type="ARBA" id="ARBA00023136"/>
    </source>
</evidence>
<dbReference type="PANTHER" id="PTHR38685">
    <property type="entry name" value="CELL DIVISION PROTEIN ZIPA"/>
    <property type="match status" value="1"/>
</dbReference>
<dbReference type="GO" id="GO:0032153">
    <property type="term" value="C:cell division site"/>
    <property type="evidence" value="ECO:0007669"/>
    <property type="project" value="UniProtKB-UniRule"/>
</dbReference>
<reference evidence="13" key="1">
    <citation type="submission" date="2016-10" db="EMBL/GenBank/DDBJ databases">
        <authorList>
            <person name="Varghese N."/>
            <person name="Submissions S."/>
        </authorList>
    </citation>
    <scope>NUCLEOTIDE SEQUENCE [LARGE SCALE GENOMIC DNA]</scope>
    <source>
        <strain evidence="13">CGMCC 1.10971</strain>
    </source>
</reference>
<dbReference type="SMART" id="SM00771">
    <property type="entry name" value="ZipA_C"/>
    <property type="match status" value="1"/>
</dbReference>
<dbReference type="NCBIfam" id="TIGR02205">
    <property type="entry name" value="septum_zipA"/>
    <property type="match status" value="1"/>
</dbReference>
<dbReference type="GO" id="GO:0000917">
    <property type="term" value="P:division septum assembly"/>
    <property type="evidence" value="ECO:0007669"/>
    <property type="project" value="TreeGrafter"/>
</dbReference>
<keyword evidence="13" id="KW-1185">Reference proteome</keyword>
<dbReference type="SUPFAM" id="SSF64383">
    <property type="entry name" value="Cell-division protein ZipA, C-terminal domain"/>
    <property type="match status" value="1"/>
</dbReference>
<name>A0A1I2MY47_9GAMM</name>
<dbReference type="OrthoDB" id="7054914at2"/>
<evidence type="ECO:0000256" key="5">
    <source>
        <dbReference type="ARBA" id="ARBA00022989"/>
    </source>
</evidence>
<keyword evidence="4 8" id="KW-0812">Transmembrane</keyword>
<evidence type="ECO:0000256" key="2">
    <source>
        <dbReference type="ARBA" id="ARBA00022519"/>
    </source>
</evidence>
<evidence type="ECO:0000313" key="13">
    <source>
        <dbReference type="Proteomes" id="UP000198623"/>
    </source>
</evidence>
<keyword evidence="5 8" id="KW-1133">Transmembrane helix</keyword>
<feature type="region of interest" description="Disordered" evidence="10">
    <location>
        <begin position="47"/>
        <end position="77"/>
    </location>
</feature>
<feature type="transmembrane region" description="Helical" evidence="8">
    <location>
        <begin position="6"/>
        <end position="25"/>
    </location>
</feature>
<comment type="subcellular location">
    <subcellularLocation>
        <location evidence="8">Cell inner membrane</location>
        <topology evidence="8">Single-pass type I membrane protein</topology>
    </subcellularLocation>
    <text evidence="8">Localizes to the Z ring in an FtsZ-dependent manner.</text>
</comment>
<dbReference type="Gene3D" id="3.30.1400.10">
    <property type="entry name" value="ZipA, C-terminal FtsZ-binding domain"/>
    <property type="match status" value="1"/>
</dbReference>
<protein>
    <recommendedName>
        <fullName evidence="8 9">Cell division protein ZipA</fullName>
    </recommendedName>
</protein>
<dbReference type="EMBL" id="FOOU01000002">
    <property type="protein sequence ID" value="SFF96353.1"/>
    <property type="molecule type" value="Genomic_DNA"/>
</dbReference>
<keyword evidence="3 8" id="KW-0132">Cell division</keyword>
<evidence type="ECO:0000259" key="11">
    <source>
        <dbReference type="SMART" id="SM00771"/>
    </source>
</evidence>
<evidence type="ECO:0000256" key="4">
    <source>
        <dbReference type="ARBA" id="ARBA00022692"/>
    </source>
</evidence>
<feature type="domain" description="ZipA C-terminal FtsZ-binding" evidence="11">
    <location>
        <begin position="365"/>
        <end position="494"/>
    </location>
</feature>
<evidence type="ECO:0000256" key="7">
    <source>
        <dbReference type="ARBA" id="ARBA00023306"/>
    </source>
</evidence>
<keyword evidence="7 8" id="KW-0131">Cell cycle</keyword>
<evidence type="ECO:0000256" key="10">
    <source>
        <dbReference type="SAM" id="MobiDB-lite"/>
    </source>
</evidence>
<feature type="compositionally biased region" description="Basic and acidic residues" evidence="10">
    <location>
        <begin position="337"/>
        <end position="364"/>
    </location>
</feature>
<dbReference type="HAMAP" id="MF_00509">
    <property type="entry name" value="ZipA"/>
    <property type="match status" value="1"/>
</dbReference>
<evidence type="ECO:0000256" key="9">
    <source>
        <dbReference type="RuleBase" id="RU003612"/>
    </source>
</evidence>
<organism evidence="12 13">
    <name type="scientific">Neptunomonas qingdaonensis</name>
    <dbReference type="NCBI Taxonomy" id="1045558"/>
    <lineage>
        <taxon>Bacteria</taxon>
        <taxon>Pseudomonadati</taxon>
        <taxon>Pseudomonadota</taxon>
        <taxon>Gammaproteobacteria</taxon>
        <taxon>Oceanospirillales</taxon>
        <taxon>Oceanospirillaceae</taxon>
        <taxon>Neptunomonas</taxon>
    </lineage>
</organism>
<keyword evidence="2 8" id="KW-0997">Cell inner membrane</keyword>
<comment type="similarity">
    <text evidence="8 9">Belongs to the ZipA family.</text>
</comment>
<feature type="region of interest" description="Disordered" evidence="10">
    <location>
        <begin position="332"/>
        <end position="364"/>
    </location>
</feature>
<feature type="compositionally biased region" description="Polar residues" evidence="10">
    <location>
        <begin position="232"/>
        <end position="247"/>
    </location>
</feature>
<dbReference type="InterPro" id="IPR036765">
    <property type="entry name" value="ZipA_FtsZ-bd_C_sf"/>
</dbReference>
<dbReference type="GO" id="GO:0043093">
    <property type="term" value="P:FtsZ-dependent cytokinesis"/>
    <property type="evidence" value="ECO:0007669"/>
    <property type="project" value="UniProtKB-UniRule"/>
</dbReference>
<dbReference type="Pfam" id="PF04354">
    <property type="entry name" value="ZipA_C"/>
    <property type="match status" value="1"/>
</dbReference>
<feature type="compositionally biased region" description="Basic and acidic residues" evidence="10">
    <location>
        <begin position="249"/>
        <end position="259"/>
    </location>
</feature>
<feature type="region of interest" description="Disordered" evidence="10">
    <location>
        <begin position="296"/>
        <end position="316"/>
    </location>
</feature>
<feature type="region of interest" description="Disordered" evidence="10">
    <location>
        <begin position="218"/>
        <end position="259"/>
    </location>
</feature>
<accession>A0A1I2MY47</accession>
<dbReference type="AlphaFoldDB" id="A0A1I2MY47"/>
<proteinExistence type="inferred from homology"/>
<feature type="region of interest" description="Disordered" evidence="10">
    <location>
        <begin position="109"/>
        <end position="132"/>
    </location>
</feature>
<dbReference type="InterPro" id="IPR011919">
    <property type="entry name" value="Cell_div_ZipA"/>
</dbReference>
<evidence type="ECO:0000313" key="12">
    <source>
        <dbReference type="EMBL" id="SFF96353.1"/>
    </source>
</evidence>
<evidence type="ECO:0000256" key="3">
    <source>
        <dbReference type="ARBA" id="ARBA00022618"/>
    </source>
</evidence>
<dbReference type="GO" id="GO:0005886">
    <property type="term" value="C:plasma membrane"/>
    <property type="evidence" value="ECO:0007669"/>
    <property type="project" value="UniProtKB-SubCell"/>
</dbReference>
<sequence>MDIGLREWLIIGGILVIGLIIFDGWRRMKGQRNTLKIDIDRSLSDDVESAPSADAHNPELPNGGARTQSRTQTSYNSQPFESHAADVAGTGARIDPGFEHLNDYLETGTSGQAHVGKTNDARPNAGSSSLGATAGKATYNTEHAVTQQEELDPLFDDIPEILSPVRRAVVDEEAVKKSDQASELFDLEQPITVLMRQASEKHDEESVSAAQEEMFFYPEKSATGEAEASDTDAYSTPDYSNKSGDQSVTDDRYSNESDMRAVHAEAEDVREAFIAEEKIDSEDKVPAAADVKVFEAPEDERQATQDDTAASSAHHFKSEGNAAHLPEQDSLFENDTSFDKDPAFDKDNLEHARSDRKAREHAPEPEEVLVITVVGKQHQLDGQTLLQVVLACGMRFGDMSLFHRFEEGIDKGAVQFSMANAVNPGTFDLEHMDEMTTPGVSFFMSMSEPADVKNAFECMLATAETVSKHLGGDLLDENRSVMRPQTKAHYRERIREYEMHNRHRRK</sequence>
<dbReference type="STRING" id="1045558.SAMN05216175_102170"/>
<dbReference type="RefSeq" id="WP_090724646.1">
    <property type="nucleotide sequence ID" value="NZ_FOOU01000002.1"/>
</dbReference>
<feature type="compositionally biased region" description="Polar residues" evidence="10">
    <location>
        <begin position="65"/>
        <end position="77"/>
    </location>
</feature>
<evidence type="ECO:0000256" key="1">
    <source>
        <dbReference type="ARBA" id="ARBA00022475"/>
    </source>
</evidence>
<dbReference type="InterPro" id="IPR007449">
    <property type="entry name" value="ZipA_FtsZ-bd_C"/>
</dbReference>
<evidence type="ECO:0000256" key="8">
    <source>
        <dbReference type="HAMAP-Rule" id="MF_00509"/>
    </source>
</evidence>
<dbReference type="Proteomes" id="UP000198623">
    <property type="component" value="Unassembled WGS sequence"/>
</dbReference>
<keyword evidence="1 8" id="KW-1003">Cell membrane</keyword>